<sequence>MTRFGDFKPLCTNTPSYPLCNLFYRQLQHSAPTVLLNVSANATSAPIGVNPKCGIARVGSENSIGNIANILACGLSILVTVWLIYRCNYRKAAVGRIEFRAFLAVYLVTLPLQLIATGSFLEQGTTTLVAFTAIHAGAVTALFWMLLGNALVATQVVEDGQPSSLIPFYVLTAFFLAATTYISLDVALTFTSTFEPGDPKDSLHSISLFILTLIWPGVCVSLSLHSCPTYSCLTLFPVGSAALLYFILMVWIVVGVLHEMRPILYYALAGILFIFAQLAYFLLSRTICDGTSAKIDGSFIATALETATIVVLYFAWQRITEDHWPDDNLYFPQ</sequence>
<organism evidence="1 2">
    <name type="scientific">Russula earlei</name>
    <dbReference type="NCBI Taxonomy" id="71964"/>
    <lineage>
        <taxon>Eukaryota</taxon>
        <taxon>Fungi</taxon>
        <taxon>Dikarya</taxon>
        <taxon>Basidiomycota</taxon>
        <taxon>Agaricomycotina</taxon>
        <taxon>Agaricomycetes</taxon>
        <taxon>Russulales</taxon>
        <taxon>Russulaceae</taxon>
        <taxon>Russula</taxon>
    </lineage>
</organism>
<dbReference type="EMBL" id="JAGFNK010000164">
    <property type="protein sequence ID" value="KAI9462754.1"/>
    <property type="molecule type" value="Genomic_DNA"/>
</dbReference>
<name>A0ACC0U5X5_9AGAM</name>
<proteinExistence type="predicted"/>
<reference evidence="1" key="1">
    <citation type="submission" date="2021-03" db="EMBL/GenBank/DDBJ databases">
        <title>Evolutionary priming and transition to the ectomycorrhizal habit in an iconic lineage of mushroom-forming fungi: is preadaptation a requirement?</title>
        <authorList>
            <consortium name="DOE Joint Genome Institute"/>
            <person name="Looney B.P."/>
            <person name="Miyauchi S."/>
            <person name="Morin E."/>
            <person name="Drula E."/>
            <person name="Courty P.E."/>
            <person name="Chicoki N."/>
            <person name="Fauchery L."/>
            <person name="Kohler A."/>
            <person name="Kuo A."/>
            <person name="LaButti K."/>
            <person name="Pangilinan J."/>
            <person name="Lipzen A."/>
            <person name="Riley R."/>
            <person name="Andreopoulos W."/>
            <person name="He G."/>
            <person name="Johnson J."/>
            <person name="Barry K.W."/>
            <person name="Grigoriev I.V."/>
            <person name="Nagy L."/>
            <person name="Hibbett D."/>
            <person name="Henrissat B."/>
            <person name="Matheny P.B."/>
            <person name="Labbe J."/>
            <person name="Martin A.F."/>
        </authorList>
    </citation>
    <scope>NUCLEOTIDE SEQUENCE</scope>
    <source>
        <strain evidence="1">BPL698</strain>
    </source>
</reference>
<gene>
    <name evidence="1" type="ORF">F5148DRAFT_1212453</name>
</gene>
<evidence type="ECO:0000313" key="1">
    <source>
        <dbReference type="EMBL" id="KAI9462754.1"/>
    </source>
</evidence>
<dbReference type="Proteomes" id="UP001207468">
    <property type="component" value="Unassembled WGS sequence"/>
</dbReference>
<comment type="caution">
    <text evidence="1">The sequence shown here is derived from an EMBL/GenBank/DDBJ whole genome shotgun (WGS) entry which is preliminary data.</text>
</comment>
<evidence type="ECO:0000313" key="2">
    <source>
        <dbReference type="Proteomes" id="UP001207468"/>
    </source>
</evidence>
<keyword evidence="2" id="KW-1185">Reference proteome</keyword>
<protein>
    <submittedName>
        <fullName evidence="1">Chitin synthase III catalytic subunit</fullName>
    </submittedName>
</protein>
<accession>A0ACC0U5X5</accession>